<evidence type="ECO:0000313" key="2">
    <source>
        <dbReference type="Proteomes" id="UP000503405"/>
    </source>
</evidence>
<dbReference type="Proteomes" id="UP000503405">
    <property type="component" value="Segment"/>
</dbReference>
<keyword evidence="2" id="KW-1185">Reference proteome</keyword>
<evidence type="ECO:0000313" key="1">
    <source>
        <dbReference type="EMBL" id="QIW89792.1"/>
    </source>
</evidence>
<organism evidence="1 2">
    <name type="scientific">Bacillus phage Izhevsk</name>
    <dbReference type="NCBI Taxonomy" id="2724322"/>
    <lineage>
        <taxon>Viruses</taxon>
        <taxon>Duplodnaviria</taxon>
        <taxon>Heunggongvirae</taxon>
        <taxon>Uroviricota</taxon>
        <taxon>Caudoviricetes</taxon>
        <taxon>Joanripponvirinae</taxon>
        <taxon>Tsamsavirus</taxon>
        <taxon>Tsamsavirus izhevsk</taxon>
    </lineage>
</organism>
<accession>A0A6H0X6C9</accession>
<dbReference type="EMBL" id="MT254578">
    <property type="protein sequence ID" value="QIW89792.1"/>
    <property type="molecule type" value="Genomic_DNA"/>
</dbReference>
<protein>
    <submittedName>
        <fullName evidence="1">Uncharacterized protein</fullName>
    </submittedName>
</protein>
<gene>
    <name evidence="1" type="ORF">Izhevsk_111</name>
</gene>
<sequence>MRWRSKWDFIAVGDTRYITKFLLFPKKINREWRWLERATILQKCVERMNSGSMDYGYHKVWMDIQWIKR</sequence>
<proteinExistence type="predicted"/>
<name>A0A6H0X6C9_9CAUD</name>
<reference evidence="1 2" key="1">
    <citation type="submission" date="2020-03" db="EMBL/GenBank/DDBJ databases">
        <authorList>
            <person name="Skorynina A."/>
            <person name="Kazantseva O."/>
            <person name="Baycher S."/>
            <person name="Piligrimova E."/>
            <person name="Kuliabin V."/>
            <person name="Shadrin A."/>
        </authorList>
    </citation>
    <scope>NUCLEOTIDE SEQUENCE [LARGE SCALE GENOMIC DNA]</scope>
</reference>